<feature type="transmembrane region" description="Helical" evidence="1">
    <location>
        <begin position="6"/>
        <end position="25"/>
    </location>
</feature>
<comment type="caution">
    <text evidence="2">The sequence shown here is derived from an EMBL/GenBank/DDBJ whole genome shotgun (WGS) entry which is preliminary data.</text>
</comment>
<dbReference type="EMBL" id="JNGW01000070">
    <property type="protein sequence ID" value="KDR52233.1"/>
    <property type="molecule type" value="Genomic_DNA"/>
</dbReference>
<evidence type="ECO:0000313" key="2">
    <source>
        <dbReference type="EMBL" id="KDR52233.1"/>
    </source>
</evidence>
<keyword evidence="1" id="KW-1133">Transmembrane helix</keyword>
<dbReference type="Pfam" id="PF12732">
    <property type="entry name" value="YtxH"/>
    <property type="match status" value="1"/>
</dbReference>
<evidence type="ECO:0000256" key="1">
    <source>
        <dbReference type="SAM" id="Phobius"/>
    </source>
</evidence>
<proteinExistence type="predicted"/>
<evidence type="ECO:0000313" key="3">
    <source>
        <dbReference type="Proteomes" id="UP000027442"/>
    </source>
</evidence>
<dbReference type="Proteomes" id="UP000027442">
    <property type="component" value="Unassembled WGS sequence"/>
</dbReference>
<accession>A0A069QHA2</accession>
<dbReference type="HOGENOM" id="CLU_105320_4_3_10"/>
<reference evidence="2 3" key="1">
    <citation type="submission" date="2013-08" db="EMBL/GenBank/DDBJ databases">
        <authorList>
            <person name="Weinstock G."/>
            <person name="Sodergren E."/>
            <person name="Wylie T."/>
            <person name="Fulton L."/>
            <person name="Fulton R."/>
            <person name="Fronick C."/>
            <person name="O'Laughlin M."/>
            <person name="Godfrey J."/>
            <person name="Miner T."/>
            <person name="Herter B."/>
            <person name="Appelbaum E."/>
            <person name="Cordes M."/>
            <person name="Lek S."/>
            <person name="Wollam A."/>
            <person name="Pepin K.H."/>
            <person name="Palsikar V.B."/>
            <person name="Mitreva M."/>
            <person name="Wilson R.K."/>
        </authorList>
    </citation>
    <scope>NUCLEOTIDE SEQUENCE [LARGE SCALE GENOMIC DNA]</scope>
    <source>
        <strain evidence="2 3">ATCC 15930</strain>
    </source>
</reference>
<name>A0A069QHA2_HOYLO</name>
<dbReference type="PATRIC" id="fig|1122985.7.peg.1729"/>
<keyword evidence="1" id="KW-0472">Membrane</keyword>
<sequence length="73" mass="7754">MKALGYIGAFLGGAVAGAALGLLVAPEKGEDIRSKISDAVDDFCKKHNLKLSRRQVDDLIDDIKDAVPESVVE</sequence>
<evidence type="ECO:0008006" key="4">
    <source>
        <dbReference type="Google" id="ProtNLM"/>
    </source>
</evidence>
<gene>
    <name evidence="2" type="ORF">HMPREF1991_01663</name>
</gene>
<keyword evidence="3" id="KW-1185">Reference proteome</keyword>
<dbReference type="InterPro" id="IPR024623">
    <property type="entry name" value="YtxH"/>
</dbReference>
<dbReference type="RefSeq" id="WP_009235892.1">
    <property type="nucleotide sequence ID" value="NZ_KB899214.1"/>
</dbReference>
<dbReference type="eggNOG" id="COG4980">
    <property type="taxonomic scope" value="Bacteria"/>
</dbReference>
<keyword evidence="1" id="KW-0812">Transmembrane</keyword>
<dbReference type="AlphaFoldDB" id="A0A069QHA2"/>
<protein>
    <recommendedName>
        <fullName evidence="4">YtxH-like protein</fullName>
    </recommendedName>
</protein>
<organism evidence="2 3">
    <name type="scientific">Hoylesella loescheii DSM 19665 = JCM 12249 = ATCC 15930</name>
    <dbReference type="NCBI Taxonomy" id="1122985"/>
    <lineage>
        <taxon>Bacteria</taxon>
        <taxon>Pseudomonadati</taxon>
        <taxon>Bacteroidota</taxon>
        <taxon>Bacteroidia</taxon>
        <taxon>Bacteroidales</taxon>
        <taxon>Prevotellaceae</taxon>
        <taxon>Hoylesella</taxon>
    </lineage>
</organism>